<evidence type="ECO:0000313" key="5">
    <source>
        <dbReference type="Proteomes" id="UP000001968"/>
    </source>
</evidence>
<name>Q0AVL9_SYNWW</name>
<evidence type="ECO:0000259" key="2">
    <source>
        <dbReference type="PROSITE" id="PS50112"/>
    </source>
</evidence>
<proteinExistence type="predicted"/>
<organism evidence="4 5">
    <name type="scientific">Syntrophomonas wolfei subsp. wolfei (strain DSM 2245B / Goettingen)</name>
    <dbReference type="NCBI Taxonomy" id="335541"/>
    <lineage>
        <taxon>Bacteria</taxon>
        <taxon>Bacillati</taxon>
        <taxon>Bacillota</taxon>
        <taxon>Clostridia</taxon>
        <taxon>Eubacteriales</taxon>
        <taxon>Syntrophomonadaceae</taxon>
        <taxon>Syntrophomonas</taxon>
    </lineage>
</organism>
<dbReference type="InterPro" id="IPR052155">
    <property type="entry name" value="Biofilm_reg_signaling"/>
</dbReference>
<accession>Q0AVL9</accession>
<feature type="domain" description="PAS" evidence="2">
    <location>
        <begin position="537"/>
        <end position="588"/>
    </location>
</feature>
<feature type="domain" description="PAC" evidence="3">
    <location>
        <begin position="320"/>
        <end position="371"/>
    </location>
</feature>
<dbReference type="PROSITE" id="PS50112">
    <property type="entry name" value="PAS"/>
    <property type="match status" value="5"/>
</dbReference>
<dbReference type="Proteomes" id="UP000001968">
    <property type="component" value="Chromosome"/>
</dbReference>
<gene>
    <name evidence="4" type="ordered locus">Swol_1938</name>
</gene>
<dbReference type="eggNOG" id="COG2202">
    <property type="taxonomic scope" value="Bacteria"/>
</dbReference>
<feature type="domain" description="PAS" evidence="2">
    <location>
        <begin position="127"/>
        <end position="164"/>
    </location>
</feature>
<dbReference type="InterPro" id="IPR000014">
    <property type="entry name" value="PAS"/>
</dbReference>
<dbReference type="EMBL" id="CP000448">
    <property type="protein sequence ID" value="ABI69235.1"/>
    <property type="molecule type" value="Genomic_DNA"/>
</dbReference>
<dbReference type="Pfam" id="PF08448">
    <property type="entry name" value="PAS_4"/>
    <property type="match status" value="2"/>
</dbReference>
<dbReference type="SMART" id="SM00091">
    <property type="entry name" value="PAS"/>
    <property type="match status" value="5"/>
</dbReference>
<sequence length="632" mass="73559">MVTKERVKYRSLLDSINSPILALKKDFSILYCNQAYARLAGKTVSELEGENLLEIFPGGEDTPCCLAYYEVLETGQTRMVEQRTGNRLFREQIYPTPFGLLSTAEDISEERRSEEAIRAFVSEPRVIFDELHDAVVISDVTGNCLVDVNRTACSMFGYTREEMLRLNLDDLAAGEPPYSRENLLDWAKKSNELSARQMEYKCRDKNGRVFWVEMKMKRLFVAEQVRLLTVIKEISQEKYKEKDLRESQELYRDLFNNSPDFMFIHDLDGNFLAVNQVAERITGFWSEELLKMKFSQLLTSESRPILSSIRYKKLGKNENRTFEVEIGTKFESRVFLDVSIWPVYRDNKLKAIRGIAHDITKRKIDEERLRKSELRLLSFIDYLPDATLAIDLEGRVVVWNQAMERLTGIKASEMLGKGDYEYGLAFYNSRRPIMVDLVLRPDEVKKFYSVIEKDNLTIISEFDTPHLRGQGHYLWGQALCWFDHEGNLLGAIESLRDITERYKSEQANRKKYDELAEQLECLQVLENKRNGFSCSCNREGEISWISKRVSNALGFTPQELRGSKFSLLIKEEERKIWEKEIQKAQQEKEFAGFNLSIVRQDDTLYPARVRLKPLLAEEELAGFLLEVEEKDE</sequence>
<feature type="domain" description="PAS" evidence="2">
    <location>
        <begin position="5"/>
        <end position="53"/>
    </location>
</feature>
<dbReference type="KEGG" id="swo:Swol_1938"/>
<dbReference type="HOGENOM" id="CLU_432707_0_0_9"/>
<reference evidence="5" key="1">
    <citation type="journal article" date="2010" name="Environ. Microbiol.">
        <title>The genome of Syntrophomonas wolfei: new insights into syntrophic metabolism and biohydrogen production.</title>
        <authorList>
            <person name="Sieber J.R."/>
            <person name="Sims D.R."/>
            <person name="Han C."/>
            <person name="Kim E."/>
            <person name="Lykidis A."/>
            <person name="Lapidus A.L."/>
            <person name="McDonnald E."/>
            <person name="Rohlin L."/>
            <person name="Culley D.E."/>
            <person name="Gunsalus R."/>
            <person name="McInerney M.J."/>
        </authorList>
    </citation>
    <scope>NUCLEOTIDE SEQUENCE [LARGE SCALE GENOMIC DNA]</scope>
    <source>
        <strain evidence="5">DSM 2245B / Goettingen</strain>
    </source>
</reference>
<dbReference type="CDD" id="cd00130">
    <property type="entry name" value="PAS"/>
    <property type="match status" value="5"/>
</dbReference>
<dbReference type="Pfam" id="PF00989">
    <property type="entry name" value="PAS"/>
    <property type="match status" value="2"/>
</dbReference>
<dbReference type="PROSITE" id="PS50113">
    <property type="entry name" value="PAC"/>
    <property type="match status" value="2"/>
</dbReference>
<dbReference type="SMART" id="SM00086">
    <property type="entry name" value="PAC"/>
    <property type="match status" value="2"/>
</dbReference>
<dbReference type="InterPro" id="IPR001610">
    <property type="entry name" value="PAC"/>
</dbReference>
<dbReference type="InterPro" id="IPR013656">
    <property type="entry name" value="PAS_4"/>
</dbReference>
<dbReference type="GO" id="GO:0006355">
    <property type="term" value="P:regulation of DNA-templated transcription"/>
    <property type="evidence" value="ECO:0007669"/>
    <property type="project" value="InterPro"/>
</dbReference>
<dbReference type="InterPro" id="IPR000700">
    <property type="entry name" value="PAS-assoc_C"/>
</dbReference>
<dbReference type="RefSeq" id="WP_011641328.1">
    <property type="nucleotide sequence ID" value="NC_008346.1"/>
</dbReference>
<dbReference type="OrthoDB" id="1795357at2"/>
<feature type="coiled-coil region" evidence="1">
    <location>
        <begin position="495"/>
        <end position="522"/>
    </location>
</feature>
<evidence type="ECO:0000256" key="1">
    <source>
        <dbReference type="SAM" id="Coils"/>
    </source>
</evidence>
<keyword evidence="1" id="KW-0175">Coiled coil</keyword>
<dbReference type="Pfam" id="PF13426">
    <property type="entry name" value="PAS_9"/>
    <property type="match status" value="1"/>
</dbReference>
<dbReference type="PANTHER" id="PTHR44757">
    <property type="entry name" value="DIGUANYLATE CYCLASE DGCP"/>
    <property type="match status" value="1"/>
</dbReference>
<dbReference type="Gene3D" id="3.30.450.20">
    <property type="entry name" value="PAS domain"/>
    <property type="match status" value="5"/>
</dbReference>
<dbReference type="InterPro" id="IPR013767">
    <property type="entry name" value="PAS_fold"/>
</dbReference>
<keyword evidence="5" id="KW-1185">Reference proteome</keyword>
<feature type="domain" description="PAS" evidence="2">
    <location>
        <begin position="372"/>
        <end position="417"/>
    </location>
</feature>
<protein>
    <submittedName>
        <fullName evidence="4">PAS/PAC domain-like protein</fullName>
    </submittedName>
</protein>
<evidence type="ECO:0000259" key="3">
    <source>
        <dbReference type="PROSITE" id="PS50113"/>
    </source>
</evidence>
<evidence type="ECO:0000313" key="4">
    <source>
        <dbReference type="EMBL" id="ABI69235.1"/>
    </source>
</evidence>
<dbReference type="PANTHER" id="PTHR44757:SF2">
    <property type="entry name" value="BIOFILM ARCHITECTURE MAINTENANCE PROTEIN MBAA"/>
    <property type="match status" value="1"/>
</dbReference>
<dbReference type="STRING" id="335541.Swol_1938"/>
<dbReference type="InterPro" id="IPR035965">
    <property type="entry name" value="PAS-like_dom_sf"/>
</dbReference>
<feature type="domain" description="PAS" evidence="2">
    <location>
        <begin position="247"/>
        <end position="318"/>
    </location>
</feature>
<feature type="domain" description="PAC" evidence="3">
    <location>
        <begin position="196"/>
        <end position="246"/>
    </location>
</feature>
<dbReference type="SUPFAM" id="SSF55785">
    <property type="entry name" value="PYP-like sensor domain (PAS domain)"/>
    <property type="match status" value="5"/>
</dbReference>
<dbReference type="NCBIfam" id="TIGR00229">
    <property type="entry name" value="sensory_box"/>
    <property type="match status" value="4"/>
</dbReference>
<dbReference type="AlphaFoldDB" id="Q0AVL9"/>